<comment type="caution">
    <text evidence="2">The sequence shown here is derived from an EMBL/GenBank/DDBJ whole genome shotgun (WGS) entry which is preliminary data.</text>
</comment>
<protein>
    <submittedName>
        <fullName evidence="2">Uncharacterized protein</fullName>
    </submittedName>
</protein>
<dbReference type="EMBL" id="LAZR01001290">
    <property type="protein sequence ID" value="KKN47201.1"/>
    <property type="molecule type" value="Genomic_DNA"/>
</dbReference>
<evidence type="ECO:0000256" key="1">
    <source>
        <dbReference type="SAM" id="Phobius"/>
    </source>
</evidence>
<sequence length="55" mass="5673">MIGAAVVLATTFLFALVTGALAGPNWYGARLVLLMSVAGFIGGTIALLPIIAWRL</sequence>
<reference evidence="2" key="1">
    <citation type="journal article" date="2015" name="Nature">
        <title>Complex archaea that bridge the gap between prokaryotes and eukaryotes.</title>
        <authorList>
            <person name="Spang A."/>
            <person name="Saw J.H."/>
            <person name="Jorgensen S.L."/>
            <person name="Zaremba-Niedzwiedzka K."/>
            <person name="Martijn J."/>
            <person name="Lind A.E."/>
            <person name="van Eijk R."/>
            <person name="Schleper C."/>
            <person name="Guy L."/>
            <person name="Ettema T.J."/>
        </authorList>
    </citation>
    <scope>NUCLEOTIDE SEQUENCE</scope>
</reference>
<proteinExistence type="predicted"/>
<gene>
    <name evidence="2" type="ORF">LCGC14_0665420</name>
</gene>
<name>A0A0F9TDW3_9ZZZZ</name>
<keyword evidence="1" id="KW-0472">Membrane</keyword>
<keyword evidence="1" id="KW-0812">Transmembrane</keyword>
<feature type="transmembrane region" description="Helical" evidence="1">
    <location>
        <begin position="32"/>
        <end position="53"/>
    </location>
</feature>
<dbReference type="AlphaFoldDB" id="A0A0F9TDW3"/>
<accession>A0A0F9TDW3</accession>
<evidence type="ECO:0000313" key="2">
    <source>
        <dbReference type="EMBL" id="KKN47201.1"/>
    </source>
</evidence>
<organism evidence="2">
    <name type="scientific">marine sediment metagenome</name>
    <dbReference type="NCBI Taxonomy" id="412755"/>
    <lineage>
        <taxon>unclassified sequences</taxon>
        <taxon>metagenomes</taxon>
        <taxon>ecological metagenomes</taxon>
    </lineage>
</organism>
<keyword evidence="1" id="KW-1133">Transmembrane helix</keyword>